<organism evidence="1 2">
    <name type="scientific">Knipowitschia caucasica</name>
    <name type="common">Caucasian dwarf goby</name>
    <name type="synonym">Pomatoschistus caucasicus</name>
    <dbReference type="NCBI Taxonomy" id="637954"/>
    <lineage>
        <taxon>Eukaryota</taxon>
        <taxon>Metazoa</taxon>
        <taxon>Chordata</taxon>
        <taxon>Craniata</taxon>
        <taxon>Vertebrata</taxon>
        <taxon>Euteleostomi</taxon>
        <taxon>Actinopterygii</taxon>
        <taxon>Neopterygii</taxon>
        <taxon>Teleostei</taxon>
        <taxon>Neoteleostei</taxon>
        <taxon>Acanthomorphata</taxon>
        <taxon>Gobiaria</taxon>
        <taxon>Gobiiformes</taxon>
        <taxon>Gobioidei</taxon>
        <taxon>Gobiidae</taxon>
        <taxon>Gobiinae</taxon>
        <taxon>Knipowitschia</taxon>
    </lineage>
</organism>
<evidence type="ECO:0000313" key="2">
    <source>
        <dbReference type="Proteomes" id="UP001497482"/>
    </source>
</evidence>
<dbReference type="AlphaFoldDB" id="A0AAV2MBU0"/>
<name>A0AAV2MBU0_KNICA</name>
<gene>
    <name evidence="1" type="ORF">KC01_LOCUS37355</name>
</gene>
<proteinExistence type="predicted"/>
<reference evidence="1 2" key="1">
    <citation type="submission" date="2024-04" db="EMBL/GenBank/DDBJ databases">
        <authorList>
            <person name="Waldvogel A.-M."/>
            <person name="Schoenle A."/>
        </authorList>
    </citation>
    <scope>NUCLEOTIDE SEQUENCE [LARGE SCALE GENOMIC DNA]</scope>
</reference>
<dbReference type="Proteomes" id="UP001497482">
    <property type="component" value="Chromosome 7"/>
</dbReference>
<dbReference type="EMBL" id="OZ035829">
    <property type="protein sequence ID" value="CAL1610814.1"/>
    <property type="molecule type" value="Genomic_DNA"/>
</dbReference>
<sequence>MLHYLCVPTGGASPLAAAALRSVRRELLLCVHFYDAAFFPCSASPQANGQLPWITHQSRSHHLLFRLISAPLSPRQTRLPAHY</sequence>
<keyword evidence="2" id="KW-1185">Reference proteome</keyword>
<evidence type="ECO:0000313" key="1">
    <source>
        <dbReference type="EMBL" id="CAL1610814.1"/>
    </source>
</evidence>
<accession>A0AAV2MBU0</accession>
<protein>
    <recommendedName>
        <fullName evidence="3">Secreted protein</fullName>
    </recommendedName>
</protein>
<evidence type="ECO:0008006" key="3">
    <source>
        <dbReference type="Google" id="ProtNLM"/>
    </source>
</evidence>